<comment type="caution">
    <text evidence="2">The sequence shown here is derived from an EMBL/GenBank/DDBJ whole genome shotgun (WGS) entry which is preliminary data.</text>
</comment>
<sequence>MDFSLSALNIPVFVVLIVYAIYILFYVLYSLFNLFHLMKYGVEGVQLFLIVIVFTGGTILLVAGSIFWLLSFDWTVAIPLNQILRAYNNDILPISEF</sequence>
<evidence type="ECO:0000313" key="3">
    <source>
        <dbReference type="Proteomes" id="UP000177331"/>
    </source>
</evidence>
<dbReference type="STRING" id="1802421.A2318_03085"/>
<gene>
    <name evidence="2" type="ORF">A2318_03085</name>
</gene>
<keyword evidence="1" id="KW-0812">Transmembrane</keyword>
<organism evidence="2 3">
    <name type="scientific">Candidatus Uhrbacteria bacterium RIFOXYB2_FULL_45_11</name>
    <dbReference type="NCBI Taxonomy" id="1802421"/>
    <lineage>
        <taxon>Bacteria</taxon>
        <taxon>Candidatus Uhriibacteriota</taxon>
    </lineage>
</organism>
<name>A0A1F7WBR0_9BACT</name>
<evidence type="ECO:0000313" key="2">
    <source>
        <dbReference type="EMBL" id="OGL99828.1"/>
    </source>
</evidence>
<keyword evidence="1" id="KW-0472">Membrane</keyword>
<feature type="transmembrane region" description="Helical" evidence="1">
    <location>
        <begin position="12"/>
        <end position="35"/>
    </location>
</feature>
<keyword evidence="1" id="KW-1133">Transmembrane helix</keyword>
<reference evidence="2 3" key="1">
    <citation type="journal article" date="2016" name="Nat. Commun.">
        <title>Thousands of microbial genomes shed light on interconnected biogeochemical processes in an aquifer system.</title>
        <authorList>
            <person name="Anantharaman K."/>
            <person name="Brown C.T."/>
            <person name="Hug L.A."/>
            <person name="Sharon I."/>
            <person name="Castelle C.J."/>
            <person name="Probst A.J."/>
            <person name="Thomas B.C."/>
            <person name="Singh A."/>
            <person name="Wilkins M.J."/>
            <person name="Karaoz U."/>
            <person name="Brodie E.L."/>
            <person name="Williams K.H."/>
            <person name="Hubbard S.S."/>
            <person name="Banfield J.F."/>
        </authorList>
    </citation>
    <scope>NUCLEOTIDE SEQUENCE [LARGE SCALE GENOMIC DNA]</scope>
</reference>
<accession>A0A1F7WBR0</accession>
<dbReference type="EMBL" id="MGFD01000001">
    <property type="protein sequence ID" value="OGL99828.1"/>
    <property type="molecule type" value="Genomic_DNA"/>
</dbReference>
<dbReference type="Proteomes" id="UP000177331">
    <property type="component" value="Unassembled WGS sequence"/>
</dbReference>
<feature type="transmembrane region" description="Helical" evidence="1">
    <location>
        <begin position="47"/>
        <end position="70"/>
    </location>
</feature>
<evidence type="ECO:0000256" key="1">
    <source>
        <dbReference type="SAM" id="Phobius"/>
    </source>
</evidence>
<protein>
    <submittedName>
        <fullName evidence="2">Uncharacterized protein</fullName>
    </submittedName>
</protein>
<proteinExistence type="predicted"/>
<dbReference type="AlphaFoldDB" id="A0A1F7WBR0"/>